<name>A0A1G2LHA0_9BACT</name>
<keyword evidence="2" id="KW-0227">DNA damage</keyword>
<keyword evidence="5" id="KW-0234">DNA repair</keyword>
<evidence type="ECO:0000313" key="10">
    <source>
        <dbReference type="Proteomes" id="UP000179052"/>
    </source>
</evidence>
<evidence type="ECO:0000256" key="5">
    <source>
        <dbReference type="ARBA" id="ARBA00023204"/>
    </source>
</evidence>
<dbReference type="GO" id="GO:0009380">
    <property type="term" value="C:excinuclease repair complex"/>
    <property type="evidence" value="ECO:0007669"/>
    <property type="project" value="TreeGrafter"/>
</dbReference>
<evidence type="ECO:0000256" key="1">
    <source>
        <dbReference type="ARBA" id="ARBA00022490"/>
    </source>
</evidence>
<dbReference type="FunFam" id="3.40.1440.10:FF:000001">
    <property type="entry name" value="UvrABC system protein C"/>
    <property type="match status" value="1"/>
</dbReference>
<gene>
    <name evidence="9" type="ORF">A3H71_00820</name>
</gene>
<dbReference type="Gene3D" id="4.10.860.10">
    <property type="entry name" value="UVR domain"/>
    <property type="match status" value="1"/>
</dbReference>
<dbReference type="SMART" id="SM00465">
    <property type="entry name" value="GIYc"/>
    <property type="match status" value="1"/>
</dbReference>
<evidence type="ECO:0000256" key="4">
    <source>
        <dbReference type="ARBA" id="ARBA00022881"/>
    </source>
</evidence>
<dbReference type="GO" id="GO:0009381">
    <property type="term" value="F:excinuclease ABC activity"/>
    <property type="evidence" value="ECO:0007669"/>
    <property type="project" value="InterPro"/>
</dbReference>
<dbReference type="SUPFAM" id="SSF46600">
    <property type="entry name" value="C-terminal UvrC-binding domain of UvrB"/>
    <property type="match status" value="1"/>
</dbReference>
<dbReference type="PANTHER" id="PTHR30562">
    <property type="entry name" value="UVRC/OXIDOREDUCTASE"/>
    <property type="match status" value="1"/>
</dbReference>
<dbReference type="InterPro" id="IPR001162">
    <property type="entry name" value="UvrC_RNase_H_dom"/>
</dbReference>
<dbReference type="InterPro" id="IPR050066">
    <property type="entry name" value="UvrABC_protein_C"/>
</dbReference>
<dbReference type="CDD" id="cd10434">
    <property type="entry name" value="GIY-YIG_UvrC_Cho"/>
    <property type="match status" value="1"/>
</dbReference>
<dbReference type="PROSITE" id="PS50151">
    <property type="entry name" value="UVR"/>
    <property type="match status" value="1"/>
</dbReference>
<feature type="domain" description="UvrC family homology region profile" evidence="8">
    <location>
        <begin position="256"/>
        <end position="358"/>
    </location>
</feature>
<evidence type="ECO:0000256" key="3">
    <source>
        <dbReference type="ARBA" id="ARBA00022769"/>
    </source>
</evidence>
<dbReference type="Pfam" id="PF01541">
    <property type="entry name" value="GIY-YIG"/>
    <property type="match status" value="1"/>
</dbReference>
<dbReference type="InterPro" id="IPR035901">
    <property type="entry name" value="GIY-YIG_endonuc_sf"/>
</dbReference>
<evidence type="ECO:0008006" key="11">
    <source>
        <dbReference type="Google" id="ProtNLM"/>
    </source>
</evidence>
<dbReference type="Gene3D" id="3.40.1440.10">
    <property type="entry name" value="GIY-YIG endonuclease"/>
    <property type="match status" value="1"/>
</dbReference>
<accession>A0A1G2LHA0</accession>
<dbReference type="InterPro" id="IPR036876">
    <property type="entry name" value="UVR_dom_sf"/>
</dbReference>
<dbReference type="GO" id="GO:0006289">
    <property type="term" value="P:nucleotide-excision repair"/>
    <property type="evidence" value="ECO:0007669"/>
    <property type="project" value="InterPro"/>
</dbReference>
<dbReference type="InterPro" id="IPR000305">
    <property type="entry name" value="GIY-YIG_endonuc"/>
</dbReference>
<evidence type="ECO:0000259" key="7">
    <source>
        <dbReference type="PROSITE" id="PS50164"/>
    </source>
</evidence>
<dbReference type="Gene3D" id="3.30.420.340">
    <property type="entry name" value="UvrC, RNAse H endonuclease domain"/>
    <property type="match status" value="1"/>
</dbReference>
<dbReference type="PROSITE" id="PS50164">
    <property type="entry name" value="GIY_YIG"/>
    <property type="match status" value="1"/>
</dbReference>
<dbReference type="PANTHER" id="PTHR30562:SF1">
    <property type="entry name" value="UVRABC SYSTEM PROTEIN C"/>
    <property type="match status" value="1"/>
</dbReference>
<evidence type="ECO:0000313" key="9">
    <source>
        <dbReference type="EMBL" id="OHA10181.1"/>
    </source>
</evidence>
<proteinExistence type="predicted"/>
<dbReference type="SUPFAM" id="SSF82771">
    <property type="entry name" value="GIY-YIG endonuclease"/>
    <property type="match status" value="1"/>
</dbReference>
<dbReference type="STRING" id="1802283.A3H71_00820"/>
<dbReference type="Proteomes" id="UP000179052">
    <property type="component" value="Unassembled WGS sequence"/>
</dbReference>
<dbReference type="InterPro" id="IPR038476">
    <property type="entry name" value="UvrC_RNase_H_dom_sf"/>
</dbReference>
<evidence type="ECO:0000259" key="8">
    <source>
        <dbReference type="PROSITE" id="PS50165"/>
    </source>
</evidence>
<comment type="caution">
    <text evidence="9">The sequence shown here is derived from an EMBL/GenBank/DDBJ whole genome shotgun (WGS) entry which is preliminary data.</text>
</comment>
<dbReference type="InterPro" id="IPR047296">
    <property type="entry name" value="GIY-YIG_UvrC_Cho"/>
</dbReference>
<dbReference type="AlphaFoldDB" id="A0A1G2LHA0"/>
<protein>
    <recommendedName>
        <fullName evidence="11">Excinuclease ABC subunit C</fullName>
    </recommendedName>
</protein>
<evidence type="ECO:0000259" key="6">
    <source>
        <dbReference type="PROSITE" id="PS50151"/>
    </source>
</evidence>
<dbReference type="Pfam" id="PF02151">
    <property type="entry name" value="UVR"/>
    <property type="match status" value="1"/>
</dbReference>
<feature type="domain" description="UVR" evidence="6">
    <location>
        <begin position="205"/>
        <end position="240"/>
    </location>
</feature>
<organism evidence="9 10">
    <name type="scientific">Candidatus Sungbacteria bacterium RIFCSPLOWO2_02_FULL_48_13b</name>
    <dbReference type="NCBI Taxonomy" id="1802283"/>
    <lineage>
        <taxon>Bacteria</taxon>
        <taxon>Candidatus Sungiibacteriota</taxon>
    </lineage>
</organism>
<dbReference type="EMBL" id="MHQV01000038">
    <property type="protein sequence ID" value="OHA10181.1"/>
    <property type="molecule type" value="Genomic_DNA"/>
</dbReference>
<dbReference type="PROSITE" id="PS50165">
    <property type="entry name" value="UVRC"/>
    <property type="match status" value="1"/>
</dbReference>
<reference evidence="9 10" key="1">
    <citation type="journal article" date="2016" name="Nat. Commun.">
        <title>Thousands of microbial genomes shed light on interconnected biogeochemical processes in an aquifer system.</title>
        <authorList>
            <person name="Anantharaman K."/>
            <person name="Brown C.T."/>
            <person name="Hug L.A."/>
            <person name="Sharon I."/>
            <person name="Castelle C.J."/>
            <person name="Probst A.J."/>
            <person name="Thomas B.C."/>
            <person name="Singh A."/>
            <person name="Wilkins M.J."/>
            <person name="Karaoz U."/>
            <person name="Brodie E.L."/>
            <person name="Williams K.H."/>
            <person name="Hubbard S.S."/>
            <person name="Banfield J.F."/>
        </authorList>
    </citation>
    <scope>NUCLEOTIDE SEQUENCE [LARGE SCALE GENOMIC DNA]</scope>
</reference>
<sequence>MLLKPKTIPTYPGVYIFWKKKLPLYVGKAANLKKRVSSYFKAKTGWKVSELRAEAARLEFIVLKSEIEALIKEAELIKRWRPKYNILMRDDKSYTYIALTKEEFPRFYFTHQPNAFRNSKLEIRNSCFIGPFVESGLIHHALKTLRQIFPYCTCKALHNGKCVNTQIGRDLGFCCEKGRSVTDDERNTYQKNIGAITAILSGKKRVLLKELTREMRASAKRQEFEKAAKLRDQVFGLESLAAHRGVALSKRAETPYHKIERVLQNIFTTKVPLRRVEAYDIANISGKDSAASMVVFYDGRPDKSQYRKFKIKTVAGANDVASIREVLTRRFAHAEWEYPSVVLIDGGKPQLSTALAVLNQKRFRQIRVAALSKPPRKLFSRAPSGGGHAEDLLYIAGRSMPIAVKSLPPPVMYFLQRLRDESHRFARTYHHLLRRKSTLNTRH</sequence>
<evidence type="ECO:0000256" key="2">
    <source>
        <dbReference type="ARBA" id="ARBA00022763"/>
    </source>
</evidence>
<dbReference type="Pfam" id="PF08459">
    <property type="entry name" value="UvrC_RNaseH_dom"/>
    <property type="match status" value="1"/>
</dbReference>
<dbReference type="InterPro" id="IPR001943">
    <property type="entry name" value="UVR_dom"/>
</dbReference>
<feature type="domain" description="GIY-YIG" evidence="7">
    <location>
        <begin position="10"/>
        <end position="86"/>
    </location>
</feature>
<keyword evidence="4" id="KW-0267">Excision nuclease</keyword>
<keyword evidence="1" id="KW-0963">Cytoplasm</keyword>
<keyword evidence="3" id="KW-0228">DNA excision</keyword>